<protein>
    <recommendedName>
        <fullName evidence="4">Ribosomal protein L31</fullName>
    </recommendedName>
</protein>
<organism evidence="2 3">
    <name type="scientific">Ceratodon purpureus</name>
    <name type="common">Fire moss</name>
    <name type="synonym">Dicranum purpureum</name>
    <dbReference type="NCBI Taxonomy" id="3225"/>
    <lineage>
        <taxon>Eukaryota</taxon>
        <taxon>Viridiplantae</taxon>
        <taxon>Streptophyta</taxon>
        <taxon>Embryophyta</taxon>
        <taxon>Bryophyta</taxon>
        <taxon>Bryophytina</taxon>
        <taxon>Bryopsida</taxon>
        <taxon>Dicranidae</taxon>
        <taxon>Pseudoditrichales</taxon>
        <taxon>Ditrichaceae</taxon>
        <taxon>Ceratodon</taxon>
    </lineage>
</organism>
<dbReference type="PANTHER" id="PTHR37264">
    <property type="entry name" value="RIBOSOMAL PROTEIN L31"/>
    <property type="match status" value="1"/>
</dbReference>
<evidence type="ECO:0000313" key="2">
    <source>
        <dbReference type="EMBL" id="KAG0585537.1"/>
    </source>
</evidence>
<gene>
    <name evidence="2" type="ORF">KC19_2G019500</name>
</gene>
<evidence type="ECO:0008006" key="4">
    <source>
        <dbReference type="Google" id="ProtNLM"/>
    </source>
</evidence>
<dbReference type="OrthoDB" id="1840965at2759"/>
<dbReference type="AlphaFoldDB" id="A0A8T0IR56"/>
<accession>A0A8T0IR56</accession>
<evidence type="ECO:0000313" key="3">
    <source>
        <dbReference type="Proteomes" id="UP000822688"/>
    </source>
</evidence>
<dbReference type="EMBL" id="CM026422">
    <property type="protein sequence ID" value="KAG0585537.1"/>
    <property type="molecule type" value="Genomic_DNA"/>
</dbReference>
<name>A0A8T0IR56_CERPU</name>
<keyword evidence="3" id="KW-1185">Reference proteome</keyword>
<dbReference type="Proteomes" id="UP000822688">
    <property type="component" value="Chromosome 2"/>
</dbReference>
<reference evidence="2" key="1">
    <citation type="submission" date="2020-06" db="EMBL/GenBank/DDBJ databases">
        <title>WGS assembly of Ceratodon purpureus strain R40.</title>
        <authorList>
            <person name="Carey S.B."/>
            <person name="Jenkins J."/>
            <person name="Shu S."/>
            <person name="Lovell J.T."/>
            <person name="Sreedasyam A."/>
            <person name="Maumus F."/>
            <person name="Tiley G.P."/>
            <person name="Fernandez-Pozo N."/>
            <person name="Barry K."/>
            <person name="Chen C."/>
            <person name="Wang M."/>
            <person name="Lipzen A."/>
            <person name="Daum C."/>
            <person name="Saski C.A."/>
            <person name="Payton A.C."/>
            <person name="Mcbreen J.C."/>
            <person name="Conrad R.E."/>
            <person name="Kollar L.M."/>
            <person name="Olsson S."/>
            <person name="Huttunen S."/>
            <person name="Landis J.B."/>
            <person name="Wickett N.J."/>
            <person name="Johnson M.G."/>
            <person name="Rensing S.A."/>
            <person name="Grimwood J."/>
            <person name="Schmutz J."/>
            <person name="Mcdaniel S.F."/>
        </authorList>
    </citation>
    <scope>NUCLEOTIDE SEQUENCE</scope>
    <source>
        <strain evidence="2">R40</strain>
    </source>
</reference>
<proteinExistence type="predicted"/>
<feature type="region of interest" description="Disordered" evidence="1">
    <location>
        <begin position="59"/>
        <end position="79"/>
    </location>
</feature>
<sequence length="79" mass="8641">MKKGVHPALQWIRIVSPHGRLVRVLAAKAFKLDRPAYVRDPGKQSETVGTLAKFRRRFEFSPKAAAPPPPSDSSASSSS</sequence>
<comment type="caution">
    <text evidence="2">The sequence shown here is derived from an EMBL/GenBank/DDBJ whole genome shotgun (WGS) entry which is preliminary data.</text>
</comment>
<dbReference type="PANTHER" id="PTHR37264:SF1">
    <property type="entry name" value="RIBOSOMAL PROTEIN L31"/>
    <property type="match status" value="1"/>
</dbReference>
<evidence type="ECO:0000256" key="1">
    <source>
        <dbReference type="SAM" id="MobiDB-lite"/>
    </source>
</evidence>